<sequence length="331" mass="36326">MRTTLAVSATALILFAGSAGAQSHRGENGPGLRDDRRAEPRGHAGKGDARSRRPAQRERETGRPERAENRGGPQLVARGALERQARRAAADIAPGGRNGAGGDAAQRARARDFGRTATAGRTSHIRHPRDIEHLPVRSVGLIDGCPPGLAKRAEPCLPPGEARRLIAQRRWYDGWWRSPTGNDRSQYRHAGGYLYRLNPADGAVMSWLPLLGGALAKGRSWPGGYAGDPVPAYHADYYGYSDVESYRYANGVIYGVDPKRQMIQSVAALLTGDEWKIGSPMPAGYGVYNVPNAYRDRYRDTDRSWYRYSDGYVYRIDPTTRLVQAAIELLG</sequence>
<dbReference type="EMBL" id="CP049109">
    <property type="protein sequence ID" value="QIG80601.1"/>
    <property type="molecule type" value="Genomic_DNA"/>
</dbReference>
<feature type="signal peptide" evidence="2">
    <location>
        <begin position="1"/>
        <end position="21"/>
    </location>
</feature>
<evidence type="ECO:0000256" key="2">
    <source>
        <dbReference type="SAM" id="SignalP"/>
    </source>
</evidence>
<name>A0A6G6Y6X5_9SPHN</name>
<reference evidence="3 4" key="1">
    <citation type="submission" date="2020-02" db="EMBL/GenBank/DDBJ databases">
        <authorList>
            <person name="Zheng R.K."/>
            <person name="Sun C.M."/>
        </authorList>
    </citation>
    <scope>NUCLEOTIDE SEQUENCE [LARGE SCALE GENOMIC DNA]</scope>
    <source>
        <strain evidence="4">zrk23</strain>
    </source>
</reference>
<dbReference type="KEGG" id="spzr:G5C33_12955"/>
<evidence type="ECO:0000313" key="4">
    <source>
        <dbReference type="Proteomes" id="UP000501568"/>
    </source>
</evidence>
<dbReference type="Proteomes" id="UP000501568">
    <property type="component" value="Chromosome"/>
</dbReference>
<evidence type="ECO:0000313" key="3">
    <source>
        <dbReference type="EMBL" id="QIG80601.1"/>
    </source>
</evidence>
<evidence type="ECO:0000256" key="1">
    <source>
        <dbReference type="SAM" id="MobiDB-lite"/>
    </source>
</evidence>
<protein>
    <recommendedName>
        <fullName evidence="5">RcnB family protein</fullName>
    </recommendedName>
</protein>
<keyword evidence="4" id="KW-1185">Reference proteome</keyword>
<accession>A0A6G6Y6X5</accession>
<dbReference type="RefSeq" id="WP_165327608.1">
    <property type="nucleotide sequence ID" value="NZ_CP049109.1"/>
</dbReference>
<gene>
    <name evidence="3" type="ORF">G5C33_12955</name>
</gene>
<feature type="compositionally biased region" description="Basic and acidic residues" evidence="1">
    <location>
        <begin position="80"/>
        <end position="89"/>
    </location>
</feature>
<dbReference type="AlphaFoldDB" id="A0A6G6Y6X5"/>
<proteinExistence type="predicted"/>
<feature type="compositionally biased region" description="Basic and acidic residues" evidence="1">
    <location>
        <begin position="24"/>
        <end position="69"/>
    </location>
</feature>
<evidence type="ECO:0008006" key="5">
    <source>
        <dbReference type="Google" id="ProtNLM"/>
    </source>
</evidence>
<feature type="chain" id="PRO_5026154474" description="RcnB family protein" evidence="2">
    <location>
        <begin position="22"/>
        <end position="331"/>
    </location>
</feature>
<feature type="region of interest" description="Disordered" evidence="1">
    <location>
        <begin position="18"/>
        <end position="108"/>
    </location>
</feature>
<organism evidence="3 4">
    <name type="scientific">Stakelama tenebrarum</name>
    <dbReference type="NCBI Taxonomy" id="2711215"/>
    <lineage>
        <taxon>Bacteria</taxon>
        <taxon>Pseudomonadati</taxon>
        <taxon>Pseudomonadota</taxon>
        <taxon>Alphaproteobacteria</taxon>
        <taxon>Sphingomonadales</taxon>
        <taxon>Sphingomonadaceae</taxon>
        <taxon>Stakelama</taxon>
    </lineage>
</organism>
<keyword evidence="2" id="KW-0732">Signal</keyword>